<proteinExistence type="predicted"/>
<accession>A0A2D3V8N2</accession>
<dbReference type="AlphaFoldDB" id="A0A2D3V8N2"/>
<evidence type="ECO:0000313" key="1">
    <source>
        <dbReference type="EMBL" id="CZT25861.1"/>
    </source>
</evidence>
<dbReference type="RefSeq" id="XP_023632519.1">
    <property type="nucleotide sequence ID" value="XM_023776751.1"/>
</dbReference>
<dbReference type="EMBL" id="FJUY01000036">
    <property type="protein sequence ID" value="CZT25861.1"/>
    <property type="molecule type" value="Genomic_DNA"/>
</dbReference>
<protein>
    <submittedName>
        <fullName evidence="1">Uncharacterized protein</fullName>
    </submittedName>
</protein>
<evidence type="ECO:0000313" key="2">
    <source>
        <dbReference type="Proteomes" id="UP000225277"/>
    </source>
</evidence>
<sequence>MSIHTTSSTTTISYESVTPISHCPNRRPRVELLDLSVPFIANFIQRLPSELAELILDHVLVSTIAPTIQITGEWRPPVSHRINRALRTKYRKEFFLSKTFIFRADELVHGSVRGRSLCELWARAFDGKGTIVEDMTFYLAF</sequence>
<dbReference type="GeneID" id="35606547"/>
<keyword evidence="2" id="KW-1185">Reference proteome</keyword>
<dbReference type="Proteomes" id="UP000225277">
    <property type="component" value="Unassembled WGS sequence"/>
</dbReference>
<reference evidence="1 2" key="1">
    <citation type="submission" date="2016-03" db="EMBL/GenBank/DDBJ databases">
        <authorList>
            <person name="Ploux O."/>
        </authorList>
    </citation>
    <scope>NUCLEOTIDE SEQUENCE [LARGE SCALE GENOMIC DNA]</scope>
    <source>
        <strain evidence="1 2">URUG2</strain>
    </source>
</reference>
<organism evidence="1 2">
    <name type="scientific">Ramularia collo-cygni</name>
    <dbReference type="NCBI Taxonomy" id="112498"/>
    <lineage>
        <taxon>Eukaryota</taxon>
        <taxon>Fungi</taxon>
        <taxon>Dikarya</taxon>
        <taxon>Ascomycota</taxon>
        <taxon>Pezizomycotina</taxon>
        <taxon>Dothideomycetes</taxon>
        <taxon>Dothideomycetidae</taxon>
        <taxon>Mycosphaerellales</taxon>
        <taxon>Mycosphaerellaceae</taxon>
        <taxon>Ramularia</taxon>
    </lineage>
</organism>
<name>A0A2D3V8N2_9PEZI</name>
<gene>
    <name evidence="1" type="ORF">RCC_11530</name>
</gene>